<dbReference type="AlphaFoldDB" id="A0A8H7SN76"/>
<dbReference type="PANTHER" id="PTHR39211:SF1">
    <property type="entry name" value="ABNORMAL SPINDLE-LIKE MICROCEPHALY-ASSOCIATED PROTEIN ASH DOMAIN-CONTAINING PROTEIN"/>
    <property type="match status" value="1"/>
</dbReference>
<accession>A0A8H7SN76</accession>
<keyword evidence="1" id="KW-0175">Coiled coil</keyword>
<evidence type="ECO:0000313" key="4">
    <source>
        <dbReference type="Proteomes" id="UP000613177"/>
    </source>
</evidence>
<dbReference type="InterPro" id="IPR013783">
    <property type="entry name" value="Ig-like_fold"/>
</dbReference>
<sequence length="1237" mass="140696">MKKKLFAPPFRITSNEIVYKNVYYNGFHSLQQFKIENLTIETIVVKLDSTLKDQIGFQLENENIKDLDLSTENLATNTAAWTTFTAPQDLSQFNQLFNYVNHTDHLKLQPNQKLIFIIAFLPIILDLSTAANLIHIDGSVFFTCNDYTLDLDFHATVCQSILASDELDTGLMFEDSLIEYTRFNFVDASTFMILNHNQPEPIAPFSHYTFRVIFTPKEVGKFNYDLQIENKNDVQNIIQTKIHATMRAFMHWDTLVVTSGNSLDFGDCISGAWNNQQIVLNNISESPIDIEFIADGAELGFDIMPWSNSSKSSITATGHLSSSSDTSPLSPTASHETLGSIEEYSSTKSIADVDNIDMLTAFNTVYINDVSSVTSSIKQVEFTTEHCNTKIEDMVLKPGVERVIQVSYRPPLEAPSSICAGQFIRRHFNIMLQYRPNKSAKPKELKLIQCKAQTCTSFVKVTPQVIDFGDTNVGTQKSFPIQIINQSDICAHVELVFESKVLNCTQGELLMQPKSTIEINLDIYPRKVNMVYRRQIKLKNYLNPDNDQIIEVSSTNIDKYRVTFHSLFYRILTPTGANFLDFGPIALNSPAIRTCTLVNIRDTSLLLGITTSSQQEIVIYTKKKNKSSATSSTETELKKHRITPSVTDALLSKKCRTRLTNAQYNSTAYLDLATVPHERFSSFKHKRNMVRHMTFESNALNKNQSETCKLKKNKVNNSLKVVADGSIVIPTSNHKSLTFIAQHKRYKKKKQQSCVGITGTTTHLKKTREKTVDWPDIAGKSRVPLDDLVSILEHGSLSRTPLFARQSLEEQFVRYQLAWRTELARLIETGELVSTSLLQLNPKEEEEIVIVYTPTITNHSLTSKNAASISFRLIDFDQTAISTSSSDDDEESTANLDYQQRSRYYKNFIPVLRKVIVRAQVCKSCMELGQRNINFGIVDRGDRHHKTIVLHNKSETPLLYTIKKSGSIASGDIHIGAGRYGVIRSFGKKEIEFTFVPTLPGSFMEQLEVINIRDKQDTNIISLKAMIRRPESFTMKLSTPELIFNACVNNLSKETIILTNTNKKSRMFEIGVEFDHVQPQQPYKVEFFIDHGYQQNEKMFLTTEEEEEIENLEQKLKIAERKNQPEKIKRYLKRLSKLKKQQDLSQLSSEEATEDEIVKQKVIIDEDNTLFHLGSNASKSISVCFRAIVQKTNNEGQILRQTNSFGRILIHEHKNMDTRKIISFSVNPCKDHETCLT</sequence>
<dbReference type="EMBL" id="JAEPRE010000117">
    <property type="protein sequence ID" value="KAG2232277.1"/>
    <property type="molecule type" value="Genomic_DNA"/>
</dbReference>
<dbReference type="Gene3D" id="2.60.40.10">
    <property type="entry name" value="Immunoglobulins"/>
    <property type="match status" value="2"/>
</dbReference>
<dbReference type="PANTHER" id="PTHR39211">
    <property type="entry name" value="CHROMOSOME 7, WHOLE GENOME SHOTGUN SEQUENCE"/>
    <property type="match status" value="1"/>
</dbReference>
<keyword evidence="4" id="KW-1185">Reference proteome</keyword>
<dbReference type="Proteomes" id="UP000613177">
    <property type="component" value="Unassembled WGS sequence"/>
</dbReference>
<evidence type="ECO:0000313" key="3">
    <source>
        <dbReference type="EMBL" id="KAG2232277.1"/>
    </source>
</evidence>
<proteinExistence type="predicted"/>
<evidence type="ECO:0000256" key="1">
    <source>
        <dbReference type="SAM" id="Coils"/>
    </source>
</evidence>
<name>A0A8H7SN76_9FUNG</name>
<evidence type="ECO:0000256" key="2">
    <source>
        <dbReference type="SAM" id="MobiDB-lite"/>
    </source>
</evidence>
<reference evidence="3" key="1">
    <citation type="submission" date="2021-01" db="EMBL/GenBank/DDBJ databases">
        <title>Metabolic potential, ecology and presence of endohyphal bacteria is reflected in genomic diversity of Mucoromycotina.</title>
        <authorList>
            <person name="Muszewska A."/>
            <person name="Okrasinska A."/>
            <person name="Steczkiewicz K."/>
            <person name="Drgas O."/>
            <person name="Orlowska M."/>
            <person name="Perlinska-Lenart U."/>
            <person name="Aleksandrzak-Piekarczyk T."/>
            <person name="Szatraj K."/>
            <person name="Zielenkiewicz U."/>
            <person name="Pilsyk S."/>
            <person name="Malc E."/>
            <person name="Mieczkowski P."/>
            <person name="Kruszewska J.S."/>
            <person name="Biernat P."/>
            <person name="Pawlowska J."/>
        </authorList>
    </citation>
    <scope>NUCLEOTIDE SEQUENCE</scope>
    <source>
        <strain evidence="3">WA0000018081</strain>
    </source>
</reference>
<comment type="caution">
    <text evidence="3">The sequence shown here is derived from an EMBL/GenBank/DDBJ whole genome shotgun (WGS) entry which is preliminary data.</text>
</comment>
<feature type="region of interest" description="Disordered" evidence="2">
    <location>
        <begin position="315"/>
        <end position="338"/>
    </location>
</feature>
<gene>
    <name evidence="3" type="ORF">INT48_001562</name>
</gene>
<feature type="coiled-coil region" evidence="1">
    <location>
        <begin position="1102"/>
        <end position="1129"/>
    </location>
</feature>
<protein>
    <submittedName>
        <fullName evidence="3">Uncharacterized protein</fullName>
    </submittedName>
</protein>
<organism evidence="3 4">
    <name type="scientific">Thamnidium elegans</name>
    <dbReference type="NCBI Taxonomy" id="101142"/>
    <lineage>
        <taxon>Eukaryota</taxon>
        <taxon>Fungi</taxon>
        <taxon>Fungi incertae sedis</taxon>
        <taxon>Mucoromycota</taxon>
        <taxon>Mucoromycotina</taxon>
        <taxon>Mucoromycetes</taxon>
        <taxon>Mucorales</taxon>
        <taxon>Mucorineae</taxon>
        <taxon>Mucoraceae</taxon>
        <taxon>Thamnidium</taxon>
    </lineage>
</organism>
<feature type="compositionally biased region" description="Low complexity" evidence="2">
    <location>
        <begin position="320"/>
        <end position="334"/>
    </location>
</feature>